<proteinExistence type="predicted"/>
<dbReference type="Proteomes" id="UP000240317">
    <property type="component" value="Unassembled WGS sequence"/>
</dbReference>
<reference evidence="1 2" key="1">
    <citation type="submission" date="2018-03" db="EMBL/GenBank/DDBJ databases">
        <title>Draft genome of Deinococcus sp. OD32.</title>
        <authorList>
            <person name="Wang X.-P."/>
            <person name="Du Z.-J."/>
        </authorList>
    </citation>
    <scope>NUCLEOTIDE SEQUENCE [LARGE SCALE GENOMIC DNA]</scope>
    <source>
        <strain evidence="1 2">OD32</strain>
    </source>
</reference>
<organism evidence="1 2">
    <name type="scientific">Deinococcus arcticus</name>
    <dbReference type="NCBI Taxonomy" id="2136176"/>
    <lineage>
        <taxon>Bacteria</taxon>
        <taxon>Thermotogati</taxon>
        <taxon>Deinococcota</taxon>
        <taxon>Deinococci</taxon>
        <taxon>Deinococcales</taxon>
        <taxon>Deinococcaceae</taxon>
        <taxon>Deinococcus</taxon>
    </lineage>
</organism>
<comment type="caution">
    <text evidence="1">The sequence shown here is derived from an EMBL/GenBank/DDBJ whole genome shotgun (WGS) entry which is preliminary data.</text>
</comment>
<gene>
    <name evidence="1" type="ORF">C8263_13095</name>
</gene>
<sequence>MVGLLLMVGALVLVKRPLMPWAPAYAPAQDEQRTLLGEVLGYRGPVKRLSLRYTRETSSFDLDGPQPFATRIIDVAPDGQSARMTMTVAGETKVRTLRVSGHTVLVLDGTKVYERYTFDGLCLRRAEELLFQVKLHQTCDAQGRLLTREVSGERGHQSSRYGWGWKGRSAVVTFGNGETERRTYDAFGHLLKVVASTGETTTFRPGVDARGNWFLLSELGFYQFDTSPQAAYDNVRNYGPLTMIMRELTYR</sequence>
<keyword evidence="2" id="KW-1185">Reference proteome</keyword>
<evidence type="ECO:0000313" key="1">
    <source>
        <dbReference type="EMBL" id="PTA67244.1"/>
    </source>
</evidence>
<accession>A0A2T3W631</accession>
<evidence type="ECO:0000313" key="2">
    <source>
        <dbReference type="Proteomes" id="UP000240317"/>
    </source>
</evidence>
<protein>
    <submittedName>
        <fullName evidence="1">Uncharacterized protein</fullName>
    </submittedName>
</protein>
<name>A0A2T3W631_9DEIO</name>
<dbReference type="AlphaFoldDB" id="A0A2T3W631"/>
<dbReference type="EMBL" id="PYSV01000013">
    <property type="protein sequence ID" value="PTA67244.1"/>
    <property type="molecule type" value="Genomic_DNA"/>
</dbReference>
<dbReference type="Gene3D" id="2.180.10.10">
    <property type="entry name" value="RHS repeat-associated core"/>
    <property type="match status" value="1"/>
</dbReference>